<dbReference type="PANTHER" id="PTHR40043">
    <property type="entry name" value="UPF0719 INNER MEMBRANE PROTEIN YJFL"/>
    <property type="match status" value="1"/>
</dbReference>
<sequence>MERVWQELSRVPLVLTEILLGFALFWVGQFAYQQLFRRMELNLQLFVRDNVAVAIALVGYYLGIIIALGGVLERFKFASGWLDILLNLVGYGVMTILMMLGSAWVCDRAILRRCDCAREIEEEHNLGAASLEAGCHVASGLILSSAIAGTTGTVWVSLVCWLLGLAALILASLAYPRIAAYDVFGEIQKRNNPAAGVAFAGLLIAVGNVIRVAFLPEFENWAVSFTIYALALPFGLMLLVGIRWLADLILVPGVKISDEIVRQEVPNLGAGLVEAFAYIAGSFLVAWSF</sequence>
<name>A0AAW9Q3K9_9CYAN</name>
<evidence type="ECO:0000256" key="2">
    <source>
        <dbReference type="ARBA" id="ARBA00005779"/>
    </source>
</evidence>
<dbReference type="AlphaFoldDB" id="A0AAW9Q3K9"/>
<dbReference type="PANTHER" id="PTHR40043:SF1">
    <property type="entry name" value="UPF0719 INNER MEMBRANE PROTEIN YJFL"/>
    <property type="match status" value="1"/>
</dbReference>
<evidence type="ECO:0000256" key="5">
    <source>
        <dbReference type="ARBA" id="ARBA00022989"/>
    </source>
</evidence>
<keyword evidence="3" id="KW-1003">Cell membrane</keyword>
<feature type="transmembrane region" description="Helical" evidence="7">
    <location>
        <begin position="84"/>
        <end position="105"/>
    </location>
</feature>
<keyword evidence="9" id="KW-1185">Reference proteome</keyword>
<evidence type="ECO:0000256" key="1">
    <source>
        <dbReference type="ARBA" id="ARBA00004651"/>
    </source>
</evidence>
<proteinExistence type="inferred from homology"/>
<evidence type="ECO:0000313" key="8">
    <source>
        <dbReference type="EMBL" id="MEE3719103.1"/>
    </source>
</evidence>
<feature type="transmembrane region" description="Helical" evidence="7">
    <location>
        <begin position="154"/>
        <end position="175"/>
    </location>
</feature>
<evidence type="ECO:0000313" key="9">
    <source>
        <dbReference type="Proteomes" id="UP001333818"/>
    </source>
</evidence>
<evidence type="ECO:0000256" key="6">
    <source>
        <dbReference type="ARBA" id="ARBA00023136"/>
    </source>
</evidence>
<reference evidence="8" key="1">
    <citation type="submission" date="2024-01" db="EMBL/GenBank/DDBJ databases">
        <title>Bank of Algae and Cyanobacteria of the Azores (BACA) strain genomes.</title>
        <authorList>
            <person name="Luz R."/>
            <person name="Cordeiro R."/>
            <person name="Fonseca A."/>
            <person name="Goncalves V."/>
        </authorList>
    </citation>
    <scope>NUCLEOTIDE SEQUENCE</scope>
    <source>
        <strain evidence="8">BACA0141</strain>
    </source>
</reference>
<dbReference type="RefSeq" id="WP_330485539.1">
    <property type="nucleotide sequence ID" value="NZ_JAZBJZ010000112.1"/>
</dbReference>
<feature type="transmembrane region" description="Helical" evidence="7">
    <location>
        <begin position="267"/>
        <end position="287"/>
    </location>
</feature>
<dbReference type="EMBL" id="JAZBJZ010000112">
    <property type="protein sequence ID" value="MEE3719103.1"/>
    <property type="molecule type" value="Genomic_DNA"/>
</dbReference>
<feature type="transmembrane region" description="Helical" evidence="7">
    <location>
        <begin position="12"/>
        <end position="32"/>
    </location>
</feature>
<evidence type="ECO:0000256" key="3">
    <source>
        <dbReference type="ARBA" id="ARBA00022475"/>
    </source>
</evidence>
<comment type="similarity">
    <text evidence="2">Belongs to the UPF0719 family.</text>
</comment>
<feature type="transmembrane region" description="Helical" evidence="7">
    <location>
        <begin position="196"/>
        <end position="215"/>
    </location>
</feature>
<gene>
    <name evidence="8" type="ORF">V2H45_20370</name>
</gene>
<keyword evidence="5 7" id="KW-1133">Transmembrane helix</keyword>
<evidence type="ECO:0000256" key="7">
    <source>
        <dbReference type="SAM" id="Phobius"/>
    </source>
</evidence>
<comment type="subcellular location">
    <subcellularLocation>
        <location evidence="1">Cell membrane</location>
        <topology evidence="1">Multi-pass membrane protein</topology>
    </subcellularLocation>
</comment>
<dbReference type="GO" id="GO:0005886">
    <property type="term" value="C:plasma membrane"/>
    <property type="evidence" value="ECO:0007669"/>
    <property type="project" value="UniProtKB-SubCell"/>
</dbReference>
<evidence type="ECO:0000256" key="4">
    <source>
        <dbReference type="ARBA" id="ARBA00022692"/>
    </source>
</evidence>
<protein>
    <submittedName>
        <fullName evidence="8">DUF350 domain-containing protein</fullName>
    </submittedName>
</protein>
<dbReference type="InterPro" id="IPR007140">
    <property type="entry name" value="DUF350"/>
</dbReference>
<dbReference type="Pfam" id="PF03994">
    <property type="entry name" value="DUF350"/>
    <property type="match status" value="2"/>
</dbReference>
<keyword evidence="4 7" id="KW-0812">Transmembrane</keyword>
<accession>A0AAW9Q3K9</accession>
<feature type="transmembrane region" description="Helical" evidence="7">
    <location>
        <begin position="52"/>
        <end position="72"/>
    </location>
</feature>
<keyword evidence="6 7" id="KW-0472">Membrane</keyword>
<comment type="caution">
    <text evidence="8">The sequence shown here is derived from an EMBL/GenBank/DDBJ whole genome shotgun (WGS) entry which is preliminary data.</text>
</comment>
<feature type="transmembrane region" description="Helical" evidence="7">
    <location>
        <begin position="221"/>
        <end position="246"/>
    </location>
</feature>
<dbReference type="Proteomes" id="UP001333818">
    <property type="component" value="Unassembled WGS sequence"/>
</dbReference>
<organism evidence="8 9">
    <name type="scientific">Tumidithrix elongata BACA0141</name>
    <dbReference type="NCBI Taxonomy" id="2716417"/>
    <lineage>
        <taxon>Bacteria</taxon>
        <taxon>Bacillati</taxon>
        <taxon>Cyanobacteriota</taxon>
        <taxon>Cyanophyceae</taxon>
        <taxon>Pseudanabaenales</taxon>
        <taxon>Pseudanabaenaceae</taxon>
        <taxon>Tumidithrix</taxon>
        <taxon>Tumidithrix elongata</taxon>
    </lineage>
</organism>